<dbReference type="Pfam" id="PF19457">
    <property type="entry name" value="DUF5994"/>
    <property type="match status" value="1"/>
</dbReference>
<feature type="compositionally biased region" description="Polar residues" evidence="1">
    <location>
        <begin position="1"/>
        <end position="10"/>
    </location>
</feature>
<dbReference type="EMBL" id="LR215973">
    <property type="protein sequence ID" value="VFB01608.1"/>
    <property type="molecule type" value="Genomic_DNA"/>
</dbReference>
<reference evidence="2 3" key="1">
    <citation type="submission" date="2019-02" db="EMBL/GenBank/DDBJ databases">
        <authorList>
            <consortium name="Pathogen Informatics"/>
        </authorList>
    </citation>
    <scope>NUCLEOTIDE SEQUENCE [LARGE SCALE GENOMIC DNA]</scope>
    <source>
        <strain evidence="2 3">3012STDY6756504</strain>
    </source>
</reference>
<gene>
    <name evidence="2" type="ORF">NCTC10797_05428</name>
</gene>
<evidence type="ECO:0000256" key="1">
    <source>
        <dbReference type="SAM" id="MobiDB-lite"/>
    </source>
</evidence>
<evidence type="ECO:0000313" key="3">
    <source>
        <dbReference type="Proteomes" id="UP000290439"/>
    </source>
</evidence>
<protein>
    <submittedName>
        <fullName evidence="2">Uncharacterized protein</fullName>
    </submittedName>
</protein>
<name>A0A4U8WGA5_9NOCA</name>
<dbReference type="AlphaFoldDB" id="A0A4U8WGA5"/>
<feature type="region of interest" description="Disordered" evidence="1">
    <location>
        <begin position="1"/>
        <end position="37"/>
    </location>
</feature>
<dbReference type="Proteomes" id="UP000290439">
    <property type="component" value="Chromosome"/>
</dbReference>
<sequence>MTKNPPSNSGDAAADRGLRRFQAAAGGGQPFDTPTRTPRLLLRDRDEESGGVDGVWWPRTDNLTTELHDLVTTLTPRLGATARISFDWNSLSLSQRRIDAPDGIQVTGPLPDQPPHVMYAFGPHEQRLRLLVIDPATNADLADAQMRNAISATTDRPQS</sequence>
<organism evidence="2 3">
    <name type="scientific">Nocardia cyriacigeorgica</name>
    <dbReference type="NCBI Taxonomy" id="135487"/>
    <lineage>
        <taxon>Bacteria</taxon>
        <taxon>Bacillati</taxon>
        <taxon>Actinomycetota</taxon>
        <taxon>Actinomycetes</taxon>
        <taxon>Mycobacteriales</taxon>
        <taxon>Nocardiaceae</taxon>
        <taxon>Nocardia</taxon>
    </lineage>
</organism>
<dbReference type="RefSeq" id="WP_130919045.1">
    <property type="nucleotide sequence ID" value="NZ_LR215973.1"/>
</dbReference>
<dbReference type="InterPro" id="IPR046036">
    <property type="entry name" value="DUF5994"/>
</dbReference>
<proteinExistence type="predicted"/>
<evidence type="ECO:0000313" key="2">
    <source>
        <dbReference type="EMBL" id="VFB01608.1"/>
    </source>
</evidence>
<accession>A0A4U8WGA5</accession>